<dbReference type="Proteomes" id="UP000199598">
    <property type="component" value="Unassembled WGS sequence"/>
</dbReference>
<sequence length="164" mass="17529">MGVVICMCPLPFADRPEEAHDLQIKRPLSTLAITLPLLTGCVSDEERLPQAYSPTIEIPQGATLITVNTTPDGAFCFLEGYRSSIFVKHTPGPMVVPAGFESRNLICELKGYKTTQGAVLPGPPPPDGDKIIIQRVFIPVGVTVPNSSPAGAVVPDGFVGTYRR</sequence>
<protein>
    <recommendedName>
        <fullName evidence="3">Lipoprotein</fullName>
    </recommendedName>
</protein>
<reference evidence="1 2" key="1">
    <citation type="submission" date="2016-10" db="EMBL/GenBank/DDBJ databases">
        <authorList>
            <person name="Varghese N."/>
            <person name="Submissions S."/>
        </authorList>
    </citation>
    <scope>NUCLEOTIDE SEQUENCE [LARGE SCALE GENOMIC DNA]</scope>
    <source>
        <strain evidence="1 2">DSM 16392</strain>
    </source>
</reference>
<name>A0A1I4DM26_9HYPH</name>
<proteinExistence type="predicted"/>
<accession>A0A1I4DM26</accession>
<gene>
    <name evidence="1" type="ORF">SAMN04488518_11230</name>
</gene>
<evidence type="ECO:0008006" key="3">
    <source>
        <dbReference type="Google" id="ProtNLM"/>
    </source>
</evidence>
<evidence type="ECO:0000313" key="1">
    <source>
        <dbReference type="EMBL" id="SFK93989.1"/>
    </source>
</evidence>
<dbReference type="EMBL" id="FOSK01000012">
    <property type="protein sequence ID" value="SFK93989.1"/>
    <property type="molecule type" value="Genomic_DNA"/>
</dbReference>
<keyword evidence="2" id="KW-1185">Reference proteome</keyword>
<comment type="caution">
    <text evidence="1">The sequence shown here is derived from an EMBL/GenBank/DDBJ whole genome shotgun (WGS) entry which is preliminary data.</text>
</comment>
<evidence type="ECO:0000313" key="2">
    <source>
        <dbReference type="Proteomes" id="UP000199598"/>
    </source>
</evidence>
<organism evidence="1 2">
    <name type="scientific">Pseudovibrio ascidiaceicola</name>
    <dbReference type="NCBI Taxonomy" id="285279"/>
    <lineage>
        <taxon>Bacteria</taxon>
        <taxon>Pseudomonadati</taxon>
        <taxon>Pseudomonadota</taxon>
        <taxon>Alphaproteobacteria</taxon>
        <taxon>Hyphomicrobiales</taxon>
        <taxon>Stappiaceae</taxon>
        <taxon>Pseudovibrio</taxon>
    </lineage>
</organism>